<feature type="region of interest" description="Disordered" evidence="1">
    <location>
        <begin position="38"/>
        <end position="128"/>
    </location>
</feature>
<feature type="compositionally biased region" description="Gly residues" evidence="1">
    <location>
        <begin position="293"/>
        <end position="302"/>
    </location>
</feature>
<dbReference type="STRING" id="69332.A0A388M4E6"/>
<dbReference type="Proteomes" id="UP000265515">
    <property type="component" value="Unassembled WGS sequence"/>
</dbReference>
<evidence type="ECO:0000259" key="2">
    <source>
        <dbReference type="PROSITE" id="PS51782"/>
    </source>
</evidence>
<dbReference type="AlphaFoldDB" id="A0A388M4E6"/>
<gene>
    <name evidence="3" type="ORF">CBR_g49255</name>
</gene>
<dbReference type="InterPro" id="IPR018392">
    <property type="entry name" value="LysM"/>
</dbReference>
<comment type="caution">
    <text evidence="3">The sequence shown here is derived from an EMBL/GenBank/DDBJ whole genome shotgun (WGS) entry which is preliminary data.</text>
</comment>
<feature type="compositionally biased region" description="Low complexity" evidence="1">
    <location>
        <begin position="303"/>
        <end position="312"/>
    </location>
</feature>
<feature type="domain" description="LysM" evidence="2">
    <location>
        <begin position="166"/>
        <end position="210"/>
    </location>
</feature>
<dbReference type="InterPro" id="IPR036779">
    <property type="entry name" value="LysM_dom_sf"/>
</dbReference>
<feature type="compositionally biased region" description="Gly residues" evidence="1">
    <location>
        <begin position="408"/>
        <end position="437"/>
    </location>
</feature>
<dbReference type="OrthoDB" id="2107166at2759"/>
<accession>A0A388M4E6</accession>
<evidence type="ECO:0000256" key="1">
    <source>
        <dbReference type="SAM" id="MobiDB-lite"/>
    </source>
</evidence>
<proteinExistence type="predicted"/>
<feature type="compositionally biased region" description="Gly residues" evidence="1">
    <location>
        <begin position="373"/>
        <end position="401"/>
    </location>
</feature>
<dbReference type="PANTHER" id="PTHR33734:SF22">
    <property type="entry name" value="MEMBRANE-BOUND LYTIC MUREIN TRANSGLYCOSYLASE D"/>
    <property type="match status" value="1"/>
</dbReference>
<evidence type="ECO:0000313" key="4">
    <source>
        <dbReference type="Proteomes" id="UP000265515"/>
    </source>
</evidence>
<dbReference type="CDD" id="cd00118">
    <property type="entry name" value="LysM"/>
    <property type="match status" value="2"/>
</dbReference>
<feature type="domain" description="LysM" evidence="2">
    <location>
        <begin position="212"/>
        <end position="256"/>
    </location>
</feature>
<dbReference type="PROSITE" id="PS51782">
    <property type="entry name" value="LYSM"/>
    <property type="match status" value="2"/>
</dbReference>
<dbReference type="Gene3D" id="3.10.350.10">
    <property type="entry name" value="LysM domain"/>
    <property type="match status" value="2"/>
</dbReference>
<protein>
    <recommendedName>
        <fullName evidence="2">LysM domain-containing protein</fullName>
    </recommendedName>
</protein>
<organism evidence="3 4">
    <name type="scientific">Chara braunii</name>
    <name type="common">Braun's stonewort</name>
    <dbReference type="NCBI Taxonomy" id="69332"/>
    <lineage>
        <taxon>Eukaryota</taxon>
        <taxon>Viridiplantae</taxon>
        <taxon>Streptophyta</taxon>
        <taxon>Charophyceae</taxon>
        <taxon>Charales</taxon>
        <taxon>Characeae</taxon>
        <taxon>Chara</taxon>
    </lineage>
</organism>
<reference evidence="3 4" key="1">
    <citation type="journal article" date="2018" name="Cell">
        <title>The Chara Genome: Secondary Complexity and Implications for Plant Terrestrialization.</title>
        <authorList>
            <person name="Nishiyama T."/>
            <person name="Sakayama H."/>
            <person name="Vries J.D."/>
            <person name="Buschmann H."/>
            <person name="Saint-Marcoux D."/>
            <person name="Ullrich K.K."/>
            <person name="Haas F.B."/>
            <person name="Vanderstraeten L."/>
            <person name="Becker D."/>
            <person name="Lang D."/>
            <person name="Vosolsobe S."/>
            <person name="Rombauts S."/>
            <person name="Wilhelmsson P.K.I."/>
            <person name="Janitza P."/>
            <person name="Kern R."/>
            <person name="Heyl A."/>
            <person name="Rumpler F."/>
            <person name="Villalobos L.I.A.C."/>
            <person name="Clay J.M."/>
            <person name="Skokan R."/>
            <person name="Toyoda A."/>
            <person name="Suzuki Y."/>
            <person name="Kagoshima H."/>
            <person name="Schijlen E."/>
            <person name="Tajeshwar N."/>
            <person name="Catarino B."/>
            <person name="Hetherington A.J."/>
            <person name="Saltykova A."/>
            <person name="Bonnot C."/>
            <person name="Breuninger H."/>
            <person name="Symeonidi A."/>
            <person name="Radhakrishnan G.V."/>
            <person name="Van Nieuwerburgh F."/>
            <person name="Deforce D."/>
            <person name="Chang C."/>
            <person name="Karol K.G."/>
            <person name="Hedrich R."/>
            <person name="Ulvskov P."/>
            <person name="Glockner G."/>
            <person name="Delwiche C.F."/>
            <person name="Petrasek J."/>
            <person name="Van de Peer Y."/>
            <person name="Friml J."/>
            <person name="Beilby M."/>
            <person name="Dolan L."/>
            <person name="Kohara Y."/>
            <person name="Sugano S."/>
            <person name="Fujiyama A."/>
            <person name="Delaux P.-M."/>
            <person name="Quint M."/>
            <person name="TheiBen G."/>
            <person name="Hagemann M."/>
            <person name="Harholt J."/>
            <person name="Dunand C."/>
            <person name="Zachgo S."/>
            <person name="Langdale J."/>
            <person name="Maumus F."/>
            <person name="Straeten D.V.D."/>
            <person name="Gould S.B."/>
            <person name="Rensing S.A."/>
        </authorList>
    </citation>
    <scope>NUCLEOTIDE SEQUENCE [LARGE SCALE GENOMIC DNA]</scope>
    <source>
        <strain evidence="3 4">S276</strain>
    </source>
</reference>
<dbReference type="SUPFAM" id="SSF54106">
    <property type="entry name" value="LysM domain"/>
    <property type="match status" value="2"/>
</dbReference>
<feature type="region of interest" description="Disordered" evidence="1">
    <location>
        <begin position="261"/>
        <end position="437"/>
    </location>
</feature>
<evidence type="ECO:0000313" key="3">
    <source>
        <dbReference type="EMBL" id="GBG89464.1"/>
    </source>
</evidence>
<dbReference type="EMBL" id="BFEA01000738">
    <property type="protein sequence ID" value="GBG89464.1"/>
    <property type="molecule type" value="Genomic_DNA"/>
</dbReference>
<dbReference type="Gramene" id="GBG89464">
    <property type="protein sequence ID" value="GBG89464"/>
    <property type="gene ID" value="CBR_g49255"/>
</dbReference>
<feature type="compositionally biased region" description="Low complexity" evidence="1">
    <location>
        <begin position="283"/>
        <end position="292"/>
    </location>
</feature>
<feature type="compositionally biased region" description="Basic and acidic residues" evidence="1">
    <location>
        <begin position="261"/>
        <end position="281"/>
    </location>
</feature>
<dbReference type="SMART" id="SM00257">
    <property type="entry name" value="LysM"/>
    <property type="match status" value="2"/>
</dbReference>
<keyword evidence="4" id="KW-1185">Reference proteome</keyword>
<dbReference type="PANTHER" id="PTHR33734">
    <property type="entry name" value="LYSM DOMAIN-CONTAINING GPI-ANCHORED PROTEIN 2"/>
    <property type="match status" value="1"/>
</dbReference>
<sequence>MAMALTSAGSLHSIAPPGLIACERRDAESGARARRVRTWLLSRSGGGASTRAAPSLSEPDSSRAERHLSAARSGVPLKVGLGSTRPSKVGPGSSRASRKSRSRPFWLAAARSEGDEGRRTSGGSEEVDGSNPLRFVRWFRSKLSTFFPSGKGQREAKSGEKGNYNVYYTVKDGDTLEGIADKFDVPRHFLIEVNDIPGSNKLSAGQVLWIPHVYEVKRGDTLDSIAEKFGVPKSRLREVNGIQDADSISSEDALIIPPTEVESRVGGKGHEGERQGVHTVKEGSTSGTAGTTGSAGQGGGATTGTAGRSGTSWGQGGGSTSGGAGGTSAGQGGAGRTSGAPAGQGGGSTTGTSGSRGTTGQGGTSSSDVAGGSSTGRGGGSTTGTSGTGGRSGATGQGGGSASSTTGTSGGSATRGGQGDAGQGRGQGTEGRGSAGQ</sequence>
<dbReference type="Pfam" id="PF01476">
    <property type="entry name" value="LysM"/>
    <property type="match status" value="2"/>
</dbReference>
<feature type="compositionally biased region" description="Gly residues" evidence="1">
    <location>
        <begin position="313"/>
        <end position="349"/>
    </location>
</feature>
<name>A0A388M4E6_CHABU</name>